<evidence type="ECO:0000313" key="1">
    <source>
        <dbReference type="EMBL" id="GBN39538.1"/>
    </source>
</evidence>
<evidence type="ECO:0000313" key="2">
    <source>
        <dbReference type="Proteomes" id="UP000499080"/>
    </source>
</evidence>
<organism evidence="1 2">
    <name type="scientific">Araneus ventricosus</name>
    <name type="common">Orbweaver spider</name>
    <name type="synonym">Epeira ventricosa</name>
    <dbReference type="NCBI Taxonomy" id="182803"/>
    <lineage>
        <taxon>Eukaryota</taxon>
        <taxon>Metazoa</taxon>
        <taxon>Ecdysozoa</taxon>
        <taxon>Arthropoda</taxon>
        <taxon>Chelicerata</taxon>
        <taxon>Arachnida</taxon>
        <taxon>Araneae</taxon>
        <taxon>Araneomorphae</taxon>
        <taxon>Entelegynae</taxon>
        <taxon>Araneoidea</taxon>
        <taxon>Araneidae</taxon>
        <taxon>Araneus</taxon>
    </lineage>
</organism>
<reference evidence="1 2" key="1">
    <citation type="journal article" date="2019" name="Sci. Rep.">
        <title>Orb-weaving spider Araneus ventricosus genome elucidates the spidroin gene catalogue.</title>
        <authorList>
            <person name="Kono N."/>
            <person name="Nakamura H."/>
            <person name="Ohtoshi R."/>
            <person name="Moran D.A.P."/>
            <person name="Shinohara A."/>
            <person name="Yoshida Y."/>
            <person name="Fujiwara M."/>
            <person name="Mori M."/>
            <person name="Tomita M."/>
            <person name="Arakawa K."/>
        </authorList>
    </citation>
    <scope>NUCLEOTIDE SEQUENCE [LARGE SCALE GENOMIC DNA]</scope>
</reference>
<dbReference type="Proteomes" id="UP000499080">
    <property type="component" value="Unassembled WGS sequence"/>
</dbReference>
<comment type="caution">
    <text evidence="1">The sequence shown here is derived from an EMBL/GenBank/DDBJ whole genome shotgun (WGS) entry which is preliminary data.</text>
</comment>
<dbReference type="EMBL" id="BGPR01009363">
    <property type="protein sequence ID" value="GBN39538.1"/>
    <property type="molecule type" value="Genomic_DNA"/>
</dbReference>
<accession>A0A4Y2NJ81</accession>
<gene>
    <name evidence="1" type="ORF">AVEN_209783_1</name>
</gene>
<keyword evidence="2" id="KW-1185">Reference proteome</keyword>
<proteinExistence type="predicted"/>
<name>A0A4Y2NJ81_ARAVE</name>
<sequence length="104" mass="11785">MLSCFARGQHVSHCDIETPIDVTEKPCDATPQASHRRDNLVAVNVLNVVMQIATLSTYVAANIFNIKWLLMVCLFLPNNLSRLNNLTLQWTRIPERTSELVSDF</sequence>
<protein>
    <submittedName>
        <fullName evidence="1">Uncharacterized protein</fullName>
    </submittedName>
</protein>
<dbReference type="AlphaFoldDB" id="A0A4Y2NJ81"/>